<dbReference type="EMBL" id="UXUI01007182">
    <property type="protein sequence ID" value="VDD86057.1"/>
    <property type="molecule type" value="Genomic_DNA"/>
</dbReference>
<dbReference type="PANTHER" id="PTHR47327">
    <property type="entry name" value="FI18240P1-RELATED"/>
    <property type="match status" value="1"/>
</dbReference>
<sequence length="775" mass="88001">MRISAICRSGKSAFFVADNSRSDAEVIATFTDVSEEDCQRLCTENTNKKNDLVLCSAFTYDPKNFECMIHEERSIPDGRAAIVNEIGKRYFEKFCLDGSVPFECSDTQFVRVAQSVIIGYAKNFSNTMSLEECAMRCLNEQFVCKSAMYFYEEGECITNTESALSIPNSFAQEDVDKVIYFQNGCDSIMQLQANMLTEKYENQESVGQLTEKVEMKSKKTDDQEPKSTGQIIKSFRVGEIIKENESEQPSERASERRPEQVQIQRENKDFDSDKFADIVVDTRTAIQADKGKDVFQLKKVGAADVDKVLPDKDDYSNKKGSPEKVIVLPRKLYTEIVEEEENIKKIADKAEEIQSEKTEPDYSFTSTSGREKQESEAEVVEFQRETTDTTSVTTTEMQELQSETATSEKQTTPVTTAATEEVQAEVFESERQIIENKLIRKPITKIIKPGRFVMEKKANSRNSAEESETKEIKPITLESEKLTTKFLVKETDEDSENVQKLGSLDENIEGGAKRINFVAPGGTLEGSDESATETSNSKQTGDEVKSDKILSKARFTNLPTKIIEKPLNEHLRIDEKKLQKNAIIKKHEKFVEEVGDETNGYFSEWSPWTICKVIGERRIRRRRCLNLKKCIGSLMEVSTCKPENVEMHRHTTWKPYNVRTIVSAGPTEKEELFVKPVTFDNVPLSPISHSSVYDSLIATTTPTTTETTSMMTTMITTPPEEDPSMWSPWEGICKQFPKPQPCRDHKQIGFESRECFNARPEDCIGPFFRYCTINC</sequence>
<dbReference type="STRING" id="51028.A0A0N4UVL6"/>
<dbReference type="AlphaFoldDB" id="A0A0N4UVL6"/>
<evidence type="ECO:0000313" key="4">
    <source>
        <dbReference type="Proteomes" id="UP000274131"/>
    </source>
</evidence>
<feature type="domain" description="Apple" evidence="2">
    <location>
        <begin position="104"/>
        <end position="185"/>
    </location>
</feature>
<dbReference type="PROSITE" id="PS50948">
    <property type="entry name" value="PAN"/>
    <property type="match status" value="2"/>
</dbReference>
<dbReference type="Pfam" id="PF00024">
    <property type="entry name" value="PAN_1"/>
    <property type="match status" value="2"/>
</dbReference>
<dbReference type="PANTHER" id="PTHR47327:SF4">
    <property type="entry name" value="APPLE DOMAIN-CONTAINING PROTEIN-RELATED"/>
    <property type="match status" value="1"/>
</dbReference>
<protein>
    <submittedName>
        <fullName evidence="5">PAN domain protein</fullName>
    </submittedName>
</protein>
<reference evidence="5" key="1">
    <citation type="submission" date="2017-02" db="UniProtKB">
        <authorList>
            <consortium name="WormBaseParasite"/>
        </authorList>
    </citation>
    <scope>IDENTIFICATION</scope>
</reference>
<feature type="region of interest" description="Disordered" evidence="1">
    <location>
        <begin position="242"/>
        <end position="268"/>
    </location>
</feature>
<feature type="region of interest" description="Disordered" evidence="1">
    <location>
        <begin position="519"/>
        <end position="545"/>
    </location>
</feature>
<proteinExistence type="predicted"/>
<feature type="compositionally biased region" description="Basic and acidic residues" evidence="1">
    <location>
        <begin position="369"/>
        <end position="387"/>
    </location>
</feature>
<feature type="compositionally biased region" description="Polar residues" evidence="1">
    <location>
        <begin position="396"/>
        <end position="409"/>
    </location>
</feature>
<evidence type="ECO:0000259" key="2">
    <source>
        <dbReference type="PROSITE" id="PS50948"/>
    </source>
</evidence>
<dbReference type="CDD" id="cd01099">
    <property type="entry name" value="PAN_AP_HGF"/>
    <property type="match status" value="1"/>
</dbReference>
<organism evidence="5">
    <name type="scientific">Enterobius vermicularis</name>
    <name type="common">Human pinworm</name>
    <dbReference type="NCBI Taxonomy" id="51028"/>
    <lineage>
        <taxon>Eukaryota</taxon>
        <taxon>Metazoa</taxon>
        <taxon>Ecdysozoa</taxon>
        <taxon>Nematoda</taxon>
        <taxon>Chromadorea</taxon>
        <taxon>Rhabditida</taxon>
        <taxon>Spirurina</taxon>
        <taxon>Oxyuridomorpha</taxon>
        <taxon>Oxyuroidea</taxon>
        <taxon>Oxyuridae</taxon>
        <taxon>Enterobius</taxon>
    </lineage>
</organism>
<dbReference type="InterPro" id="IPR052774">
    <property type="entry name" value="Celegans_DevNeuronal_Protein"/>
</dbReference>
<dbReference type="GO" id="GO:0009653">
    <property type="term" value="P:anatomical structure morphogenesis"/>
    <property type="evidence" value="ECO:0007669"/>
    <property type="project" value="TreeGrafter"/>
</dbReference>
<reference evidence="3 4" key="2">
    <citation type="submission" date="2018-10" db="EMBL/GenBank/DDBJ databases">
        <authorList>
            <consortium name="Pathogen Informatics"/>
        </authorList>
    </citation>
    <scope>NUCLEOTIDE SEQUENCE [LARGE SCALE GENOMIC DNA]</scope>
</reference>
<dbReference type="WBParaSite" id="EVEC_0000149201-mRNA-1">
    <property type="protein sequence ID" value="EVEC_0000149201-mRNA-1"/>
    <property type="gene ID" value="EVEC_0000149201"/>
</dbReference>
<keyword evidence="4" id="KW-1185">Reference proteome</keyword>
<evidence type="ECO:0000313" key="5">
    <source>
        <dbReference type="WBParaSite" id="EVEC_0000149201-mRNA-1"/>
    </source>
</evidence>
<feature type="domain" description="Apple" evidence="2">
    <location>
        <begin position="7"/>
        <end position="95"/>
    </location>
</feature>
<feature type="region of interest" description="Disordered" evidence="1">
    <location>
        <begin position="352"/>
        <end position="415"/>
    </location>
</feature>
<dbReference type="SUPFAM" id="SSF57414">
    <property type="entry name" value="Hairpin loop containing domain-like"/>
    <property type="match status" value="2"/>
</dbReference>
<gene>
    <name evidence="3" type="ORF">EVEC_LOCUS1200</name>
</gene>
<evidence type="ECO:0000313" key="3">
    <source>
        <dbReference type="EMBL" id="VDD86057.1"/>
    </source>
</evidence>
<dbReference type="InterPro" id="IPR003609">
    <property type="entry name" value="Pan_app"/>
</dbReference>
<dbReference type="Gene3D" id="3.50.4.10">
    <property type="entry name" value="Hepatocyte Growth Factor"/>
    <property type="match status" value="2"/>
</dbReference>
<evidence type="ECO:0000256" key="1">
    <source>
        <dbReference type="SAM" id="MobiDB-lite"/>
    </source>
</evidence>
<dbReference type="OrthoDB" id="5867217at2759"/>
<accession>A0A0N4UVL6</accession>
<name>A0A0N4UVL6_ENTVE</name>
<dbReference type="Proteomes" id="UP000274131">
    <property type="component" value="Unassembled WGS sequence"/>
</dbReference>
<dbReference type="SMART" id="SM00473">
    <property type="entry name" value="PAN_AP"/>
    <property type="match status" value="2"/>
</dbReference>